<accession>A0A2T7A7H6</accession>
<proteinExistence type="predicted"/>
<gene>
    <name evidence="1" type="ORF">B9Z19DRAFT_785304</name>
</gene>
<keyword evidence="2" id="KW-1185">Reference proteome</keyword>
<evidence type="ECO:0000313" key="2">
    <source>
        <dbReference type="Proteomes" id="UP000244722"/>
    </source>
</evidence>
<organism evidence="1 2">
    <name type="scientific">Tuber borchii</name>
    <name type="common">White truffle</name>
    <dbReference type="NCBI Taxonomy" id="42251"/>
    <lineage>
        <taxon>Eukaryota</taxon>
        <taxon>Fungi</taxon>
        <taxon>Dikarya</taxon>
        <taxon>Ascomycota</taxon>
        <taxon>Pezizomycotina</taxon>
        <taxon>Pezizomycetes</taxon>
        <taxon>Pezizales</taxon>
        <taxon>Tuberaceae</taxon>
        <taxon>Tuber</taxon>
    </lineage>
</organism>
<sequence length="175" mass="19708">MWKGGRNTAKFSVLTYQASLARGRSRFCASLNCLNSQILQLIALLDETYCCWRPRCIPLTHGLYYKRFMTFYQLKHYPVGHWCCIKGSQERSWSRDSSTLLKSFLLRLSIGIGTRKSLGRVTESASTVIFGFTHQTKLPPLTVKPPSLLGSRTTSAWFSCLAFSTSPSTIQNPGI</sequence>
<protein>
    <submittedName>
        <fullName evidence="1">Uncharacterized protein</fullName>
    </submittedName>
</protein>
<dbReference type="Proteomes" id="UP000244722">
    <property type="component" value="Unassembled WGS sequence"/>
</dbReference>
<dbReference type="EMBL" id="NESQ01000008">
    <property type="protein sequence ID" value="PUU83696.1"/>
    <property type="molecule type" value="Genomic_DNA"/>
</dbReference>
<dbReference type="AlphaFoldDB" id="A0A2T7A7H6"/>
<evidence type="ECO:0000313" key="1">
    <source>
        <dbReference type="EMBL" id="PUU83696.1"/>
    </source>
</evidence>
<comment type="caution">
    <text evidence="1">The sequence shown here is derived from an EMBL/GenBank/DDBJ whole genome shotgun (WGS) entry which is preliminary data.</text>
</comment>
<name>A0A2T7A7H6_TUBBO</name>
<reference evidence="1 2" key="1">
    <citation type="submission" date="2017-04" db="EMBL/GenBank/DDBJ databases">
        <title>Draft genome sequence of Tuber borchii Vittad., a whitish edible truffle.</title>
        <authorList>
            <consortium name="DOE Joint Genome Institute"/>
            <person name="Murat C."/>
            <person name="Kuo A."/>
            <person name="Barry K.W."/>
            <person name="Clum A."/>
            <person name="Dockter R.B."/>
            <person name="Fauchery L."/>
            <person name="Iotti M."/>
            <person name="Kohler A."/>
            <person name="Labutti K."/>
            <person name="Lindquist E.A."/>
            <person name="Lipzen A."/>
            <person name="Ohm R.A."/>
            <person name="Wang M."/>
            <person name="Grigoriev I.V."/>
            <person name="Zambonelli A."/>
            <person name="Martin F.M."/>
        </authorList>
    </citation>
    <scope>NUCLEOTIDE SEQUENCE [LARGE SCALE GENOMIC DNA]</scope>
    <source>
        <strain evidence="1 2">Tbo3840</strain>
    </source>
</reference>